<dbReference type="Proteomes" id="UP000179807">
    <property type="component" value="Unassembled WGS sequence"/>
</dbReference>
<keyword evidence="1" id="KW-1133">Transmembrane helix</keyword>
<organism evidence="2 3">
    <name type="scientific">Tritrichomonas foetus</name>
    <dbReference type="NCBI Taxonomy" id="1144522"/>
    <lineage>
        <taxon>Eukaryota</taxon>
        <taxon>Metamonada</taxon>
        <taxon>Parabasalia</taxon>
        <taxon>Tritrichomonadida</taxon>
        <taxon>Tritrichomonadidae</taxon>
        <taxon>Tritrichomonas</taxon>
    </lineage>
</organism>
<dbReference type="RefSeq" id="XP_068361729.1">
    <property type="nucleotide sequence ID" value="XM_068502754.1"/>
</dbReference>
<dbReference type="AlphaFoldDB" id="A0A1J4KB00"/>
<comment type="caution">
    <text evidence="2">The sequence shown here is derived from an EMBL/GenBank/DDBJ whole genome shotgun (WGS) entry which is preliminary data.</text>
</comment>
<dbReference type="GeneID" id="94837458"/>
<accession>A0A1J4KB00</accession>
<sequence length="215" mass="24741">MEKFSSLIIKEAVFGLILGVVIDGWMSGFQFFQCLIGVFVIGSAISRIFLQFIGELSNDNKCGLKSTISLTFMNVTNFLLSFFIFACDFVLAFQNKYPPVVVGTDKAYFLQTLFIYFRYYYGYFNLELSFPFIAIMIEAIASASAYVYLHEYNPYVVPAVTILFQIIVFQLIFPKQSKEIDCLHKFYNDEFNKKLEESRAQAKDKAKTPSDKKKD</sequence>
<feature type="transmembrane region" description="Helical" evidence="1">
    <location>
        <begin position="100"/>
        <end position="121"/>
    </location>
</feature>
<feature type="transmembrane region" description="Helical" evidence="1">
    <location>
        <begin position="30"/>
        <end position="50"/>
    </location>
</feature>
<feature type="transmembrane region" description="Helical" evidence="1">
    <location>
        <begin position="71"/>
        <end position="94"/>
    </location>
</feature>
<keyword evidence="1" id="KW-0812">Transmembrane</keyword>
<keyword evidence="3" id="KW-1185">Reference proteome</keyword>
<evidence type="ECO:0000313" key="2">
    <source>
        <dbReference type="EMBL" id="OHT08593.1"/>
    </source>
</evidence>
<keyword evidence="1" id="KW-0472">Membrane</keyword>
<proteinExistence type="predicted"/>
<reference evidence="2" key="1">
    <citation type="submission" date="2016-10" db="EMBL/GenBank/DDBJ databases">
        <authorList>
            <person name="Benchimol M."/>
            <person name="Almeida L.G."/>
            <person name="Vasconcelos A.T."/>
            <person name="Perreira-Neves A."/>
            <person name="Rosa I.A."/>
            <person name="Tasca T."/>
            <person name="Bogo M.R."/>
            <person name="de Souza W."/>
        </authorList>
    </citation>
    <scope>NUCLEOTIDE SEQUENCE [LARGE SCALE GENOMIC DNA]</scope>
    <source>
        <strain evidence="2">K</strain>
    </source>
</reference>
<evidence type="ECO:0000256" key="1">
    <source>
        <dbReference type="SAM" id="Phobius"/>
    </source>
</evidence>
<dbReference type="VEuPathDB" id="TrichDB:TRFO_22771"/>
<evidence type="ECO:0000313" key="3">
    <source>
        <dbReference type="Proteomes" id="UP000179807"/>
    </source>
</evidence>
<gene>
    <name evidence="2" type="ORF">TRFO_22771</name>
</gene>
<dbReference type="EMBL" id="MLAK01000662">
    <property type="protein sequence ID" value="OHT08593.1"/>
    <property type="molecule type" value="Genomic_DNA"/>
</dbReference>
<feature type="transmembrane region" description="Helical" evidence="1">
    <location>
        <begin position="155"/>
        <end position="173"/>
    </location>
</feature>
<name>A0A1J4KB00_9EUKA</name>
<feature type="transmembrane region" description="Helical" evidence="1">
    <location>
        <begin position="7"/>
        <end position="24"/>
    </location>
</feature>
<protein>
    <submittedName>
        <fullName evidence="2">Uncharacterized protein</fullName>
    </submittedName>
</protein>
<feature type="transmembrane region" description="Helical" evidence="1">
    <location>
        <begin position="128"/>
        <end position="149"/>
    </location>
</feature>